<dbReference type="Pfam" id="PF02949">
    <property type="entry name" value="7tm_6"/>
    <property type="match status" value="1"/>
</dbReference>
<evidence type="ECO:0000256" key="3">
    <source>
        <dbReference type="ARBA" id="ARBA00022606"/>
    </source>
</evidence>
<organism evidence="11 12">
    <name type="scientific">Pyrocoelia pectoralis</name>
    <dbReference type="NCBI Taxonomy" id="417401"/>
    <lineage>
        <taxon>Eukaryota</taxon>
        <taxon>Metazoa</taxon>
        <taxon>Ecdysozoa</taxon>
        <taxon>Arthropoda</taxon>
        <taxon>Hexapoda</taxon>
        <taxon>Insecta</taxon>
        <taxon>Pterygota</taxon>
        <taxon>Neoptera</taxon>
        <taxon>Endopterygota</taxon>
        <taxon>Coleoptera</taxon>
        <taxon>Polyphaga</taxon>
        <taxon>Elateriformia</taxon>
        <taxon>Elateroidea</taxon>
        <taxon>Lampyridae</taxon>
        <taxon>Lampyrinae</taxon>
        <taxon>Pyrocoelia</taxon>
    </lineage>
</organism>
<keyword evidence="9" id="KW-0807">Transducer</keyword>
<evidence type="ECO:0000256" key="5">
    <source>
        <dbReference type="ARBA" id="ARBA00022725"/>
    </source>
</evidence>
<dbReference type="GO" id="GO:0005886">
    <property type="term" value="C:plasma membrane"/>
    <property type="evidence" value="ECO:0007669"/>
    <property type="project" value="UniProtKB-SubCell"/>
</dbReference>
<evidence type="ECO:0000313" key="12">
    <source>
        <dbReference type="Proteomes" id="UP001329430"/>
    </source>
</evidence>
<protein>
    <recommendedName>
        <fullName evidence="13">Odorant receptor</fullName>
    </recommendedName>
</protein>
<evidence type="ECO:0000256" key="4">
    <source>
        <dbReference type="ARBA" id="ARBA00022692"/>
    </source>
</evidence>
<evidence type="ECO:0000256" key="6">
    <source>
        <dbReference type="ARBA" id="ARBA00022989"/>
    </source>
</evidence>
<comment type="subcellular location">
    <subcellularLocation>
        <location evidence="1">Cell membrane</location>
        <topology evidence="1">Multi-pass membrane protein</topology>
    </subcellularLocation>
</comment>
<sequence>MSIEVAYNLKDFIKLSETLYMMITVAEYVIKQISLSYKKKAFLKIIEFLKDPIFLSYPYELDHYMVKTVRQSTFIANTYRYIVGCCVVLYLVYPMVDHKSLPFPFPLELGVYRYFMYAFQIVTVGIGAWNNSSIDTLTTSLMGISAAQLDILYEKIIRIQNEAPENGNKNDKNVLKVLRQCVKHHNAIIQLSASIKMYRYIKFMVYIFIIGTINSQFIMLLNYIIILMIQLFIYCWYGNEIMIKSVQIGEACYKIDWYNRDKSVGQFLFIIMERSKRPLTVTTVKLSTLSLTSFKSLLQWSYSCLTLLLKMYQDPNNKELI</sequence>
<evidence type="ECO:0000256" key="9">
    <source>
        <dbReference type="ARBA" id="ARBA00023224"/>
    </source>
</evidence>
<dbReference type="PANTHER" id="PTHR21137:SF35">
    <property type="entry name" value="ODORANT RECEPTOR 19A-RELATED"/>
    <property type="match status" value="1"/>
</dbReference>
<keyword evidence="7 10" id="KW-0472">Membrane</keyword>
<evidence type="ECO:0000256" key="2">
    <source>
        <dbReference type="ARBA" id="ARBA00022475"/>
    </source>
</evidence>
<keyword evidence="5" id="KW-0552">Olfaction</keyword>
<dbReference type="Proteomes" id="UP001329430">
    <property type="component" value="Chromosome 2"/>
</dbReference>
<evidence type="ECO:0000256" key="8">
    <source>
        <dbReference type="ARBA" id="ARBA00023170"/>
    </source>
</evidence>
<keyword evidence="3" id="KW-0716">Sensory transduction</keyword>
<keyword evidence="4 10" id="KW-0812">Transmembrane</keyword>
<name>A0AAN7VJ38_9COLE</name>
<keyword evidence="2" id="KW-1003">Cell membrane</keyword>
<dbReference type="AlphaFoldDB" id="A0AAN7VJ38"/>
<dbReference type="GO" id="GO:0005549">
    <property type="term" value="F:odorant binding"/>
    <property type="evidence" value="ECO:0007669"/>
    <property type="project" value="InterPro"/>
</dbReference>
<gene>
    <name evidence="11" type="ORF">RI129_002556</name>
</gene>
<keyword evidence="12" id="KW-1185">Reference proteome</keyword>
<feature type="transmembrane region" description="Helical" evidence="10">
    <location>
        <begin position="111"/>
        <end position="129"/>
    </location>
</feature>
<dbReference type="GO" id="GO:0007165">
    <property type="term" value="P:signal transduction"/>
    <property type="evidence" value="ECO:0007669"/>
    <property type="project" value="UniProtKB-KW"/>
</dbReference>
<evidence type="ECO:0000256" key="10">
    <source>
        <dbReference type="SAM" id="Phobius"/>
    </source>
</evidence>
<evidence type="ECO:0008006" key="13">
    <source>
        <dbReference type="Google" id="ProtNLM"/>
    </source>
</evidence>
<reference evidence="11 12" key="1">
    <citation type="journal article" date="2024" name="Insects">
        <title>An Improved Chromosome-Level Genome Assembly of the Firefly Pyrocoelia pectoralis.</title>
        <authorList>
            <person name="Fu X."/>
            <person name="Meyer-Rochow V.B."/>
            <person name="Ballantyne L."/>
            <person name="Zhu X."/>
        </authorList>
    </citation>
    <scope>NUCLEOTIDE SEQUENCE [LARGE SCALE GENOMIC DNA]</scope>
    <source>
        <strain evidence="11">XCY_ONT2</strain>
    </source>
</reference>
<evidence type="ECO:0000256" key="7">
    <source>
        <dbReference type="ARBA" id="ARBA00023136"/>
    </source>
</evidence>
<dbReference type="EMBL" id="JAVRBK010000002">
    <property type="protein sequence ID" value="KAK5647664.1"/>
    <property type="molecule type" value="Genomic_DNA"/>
</dbReference>
<feature type="transmembrane region" description="Helical" evidence="10">
    <location>
        <begin position="78"/>
        <end position="96"/>
    </location>
</feature>
<evidence type="ECO:0000256" key="1">
    <source>
        <dbReference type="ARBA" id="ARBA00004651"/>
    </source>
</evidence>
<proteinExistence type="predicted"/>
<keyword evidence="6 10" id="KW-1133">Transmembrane helix</keyword>
<comment type="caution">
    <text evidence="11">The sequence shown here is derived from an EMBL/GenBank/DDBJ whole genome shotgun (WGS) entry which is preliminary data.</text>
</comment>
<keyword evidence="8" id="KW-0675">Receptor</keyword>
<evidence type="ECO:0000313" key="11">
    <source>
        <dbReference type="EMBL" id="KAK5647664.1"/>
    </source>
</evidence>
<dbReference type="PANTHER" id="PTHR21137">
    <property type="entry name" value="ODORANT RECEPTOR"/>
    <property type="match status" value="1"/>
</dbReference>
<dbReference type="InterPro" id="IPR004117">
    <property type="entry name" value="7tm6_olfct_rcpt"/>
</dbReference>
<dbReference type="GO" id="GO:0004984">
    <property type="term" value="F:olfactory receptor activity"/>
    <property type="evidence" value="ECO:0007669"/>
    <property type="project" value="InterPro"/>
</dbReference>
<accession>A0AAN7VJ38</accession>